<feature type="transmembrane region" description="Helical" evidence="6">
    <location>
        <begin position="12"/>
        <end position="30"/>
    </location>
</feature>
<accession>A0A1I4BHZ8</accession>
<feature type="transmembrane region" description="Helical" evidence="6">
    <location>
        <begin position="102"/>
        <end position="123"/>
    </location>
</feature>
<dbReference type="Proteomes" id="UP000198915">
    <property type="component" value="Unassembled WGS sequence"/>
</dbReference>
<dbReference type="InterPro" id="IPR053160">
    <property type="entry name" value="MFS_DHA3_Transporter"/>
</dbReference>
<dbReference type="RefSeq" id="WP_092274638.1">
    <property type="nucleotide sequence ID" value="NZ_FORT01000017.1"/>
</dbReference>
<feature type="transmembrane region" description="Helical" evidence="6">
    <location>
        <begin position="323"/>
        <end position="344"/>
    </location>
</feature>
<evidence type="ECO:0000313" key="8">
    <source>
        <dbReference type="EMBL" id="SFK67649.1"/>
    </source>
</evidence>
<evidence type="ECO:0000256" key="5">
    <source>
        <dbReference type="ARBA" id="ARBA00023136"/>
    </source>
</evidence>
<proteinExistence type="predicted"/>
<dbReference type="InterPro" id="IPR011701">
    <property type="entry name" value="MFS"/>
</dbReference>
<evidence type="ECO:0000259" key="7">
    <source>
        <dbReference type="PROSITE" id="PS50850"/>
    </source>
</evidence>
<reference evidence="9" key="1">
    <citation type="submission" date="2016-10" db="EMBL/GenBank/DDBJ databases">
        <authorList>
            <person name="Varghese N."/>
            <person name="Submissions S."/>
        </authorList>
    </citation>
    <scope>NUCLEOTIDE SEQUENCE [LARGE SCALE GENOMIC DNA]</scope>
    <source>
        <strain evidence="9">OK042</strain>
    </source>
</reference>
<evidence type="ECO:0000256" key="6">
    <source>
        <dbReference type="SAM" id="Phobius"/>
    </source>
</evidence>
<dbReference type="Pfam" id="PF07690">
    <property type="entry name" value="MFS_1"/>
    <property type="match status" value="1"/>
</dbReference>
<dbReference type="PANTHER" id="PTHR23530:SF1">
    <property type="entry name" value="PERMEASE, MAJOR FACILITATOR SUPERFAMILY-RELATED"/>
    <property type="match status" value="1"/>
</dbReference>
<keyword evidence="9" id="KW-1185">Reference proteome</keyword>
<dbReference type="EMBL" id="FORT01000017">
    <property type="protein sequence ID" value="SFK67649.1"/>
    <property type="molecule type" value="Genomic_DNA"/>
</dbReference>
<dbReference type="PROSITE" id="PS50850">
    <property type="entry name" value="MFS"/>
    <property type="match status" value="1"/>
</dbReference>
<dbReference type="InterPro" id="IPR036259">
    <property type="entry name" value="MFS_trans_sf"/>
</dbReference>
<feature type="transmembrane region" description="Helical" evidence="6">
    <location>
        <begin position="71"/>
        <end position="90"/>
    </location>
</feature>
<comment type="subcellular location">
    <subcellularLocation>
        <location evidence="1">Cell membrane</location>
        <topology evidence="1">Multi-pass membrane protein</topology>
    </subcellularLocation>
</comment>
<feature type="transmembrane region" description="Helical" evidence="6">
    <location>
        <begin position="169"/>
        <end position="189"/>
    </location>
</feature>
<evidence type="ECO:0000256" key="2">
    <source>
        <dbReference type="ARBA" id="ARBA00022448"/>
    </source>
</evidence>
<dbReference type="AlphaFoldDB" id="A0A1I4BHZ8"/>
<protein>
    <submittedName>
        <fullName evidence="8">Major Facilitator Superfamily protein</fullName>
    </submittedName>
</protein>
<gene>
    <name evidence="8" type="ORF">SAMN05518846_117112</name>
</gene>
<feature type="transmembrane region" description="Helical" evidence="6">
    <location>
        <begin position="259"/>
        <end position="286"/>
    </location>
</feature>
<keyword evidence="4 6" id="KW-1133">Transmembrane helix</keyword>
<evidence type="ECO:0000256" key="1">
    <source>
        <dbReference type="ARBA" id="ARBA00004651"/>
    </source>
</evidence>
<feature type="transmembrane region" description="Helical" evidence="6">
    <location>
        <begin position="386"/>
        <end position="406"/>
    </location>
</feature>
<dbReference type="Gene3D" id="1.20.1250.20">
    <property type="entry name" value="MFS general substrate transporter like domains"/>
    <property type="match status" value="1"/>
</dbReference>
<evidence type="ECO:0000313" key="9">
    <source>
        <dbReference type="Proteomes" id="UP000198915"/>
    </source>
</evidence>
<evidence type="ECO:0000256" key="3">
    <source>
        <dbReference type="ARBA" id="ARBA00022692"/>
    </source>
</evidence>
<sequence length="413" mass="44702">MKMNATKLYMLMRFTTALANSTMFTTYAIFYVATLGLSPLELLVVGTVLELTVVLFEGVTGVVADTYSRRLSMIIGMFVLGSGFVLQGVMGSLAGAPPLLPMFGWVLLAQVLFGVGHTFISGADTAWIADEAGEEQLGSLFMRAKRVSLVATMAGIGLSVYLSTQGAQLPYFVGGLMYMALGLLLILFMKETGFMPRMREAGSTAWQEMKTTWLTGVQVVRAQPILLLILIVTLFSGASSEGYDRLREAHLIREIGFPAAIPLSMAVWFGVMAVATAFLGLIAVKLTEKWLDINNERIVMTGMFMLTFLRLLAILSFALSPSFWWALAALLLIGVIEAISSPLYDTWLNMNIPSNVRATVLSMLSQSNALGQTAGGPAVGWVGSRISVRASLIMAAVLLSPILYVYGKAVRRS</sequence>
<evidence type="ECO:0000256" key="4">
    <source>
        <dbReference type="ARBA" id="ARBA00022989"/>
    </source>
</evidence>
<dbReference type="STRING" id="1884381.SAMN05518846_117112"/>
<keyword evidence="2" id="KW-0813">Transport</keyword>
<dbReference type="PANTHER" id="PTHR23530">
    <property type="entry name" value="TRANSPORT PROTEIN-RELATED"/>
    <property type="match status" value="1"/>
</dbReference>
<organism evidence="8 9">
    <name type="scientific">Brevibacillus centrosporus</name>
    <dbReference type="NCBI Taxonomy" id="54910"/>
    <lineage>
        <taxon>Bacteria</taxon>
        <taxon>Bacillati</taxon>
        <taxon>Bacillota</taxon>
        <taxon>Bacilli</taxon>
        <taxon>Bacillales</taxon>
        <taxon>Paenibacillaceae</taxon>
        <taxon>Brevibacillus</taxon>
    </lineage>
</organism>
<feature type="domain" description="Major facilitator superfamily (MFS) profile" evidence="7">
    <location>
        <begin position="5"/>
        <end position="413"/>
    </location>
</feature>
<dbReference type="InterPro" id="IPR020846">
    <property type="entry name" value="MFS_dom"/>
</dbReference>
<feature type="transmembrane region" description="Helical" evidence="6">
    <location>
        <begin position="144"/>
        <end position="163"/>
    </location>
</feature>
<dbReference type="SUPFAM" id="SSF103473">
    <property type="entry name" value="MFS general substrate transporter"/>
    <property type="match status" value="1"/>
</dbReference>
<name>A0A1I4BHZ8_9BACL</name>
<dbReference type="GO" id="GO:0022857">
    <property type="term" value="F:transmembrane transporter activity"/>
    <property type="evidence" value="ECO:0007669"/>
    <property type="project" value="InterPro"/>
</dbReference>
<keyword evidence="3 6" id="KW-0812">Transmembrane</keyword>
<dbReference type="GO" id="GO:0005886">
    <property type="term" value="C:plasma membrane"/>
    <property type="evidence" value="ECO:0007669"/>
    <property type="project" value="UniProtKB-SubCell"/>
</dbReference>
<keyword evidence="5 6" id="KW-0472">Membrane</keyword>
<feature type="transmembrane region" description="Helical" evidence="6">
    <location>
        <begin position="298"/>
        <end position="317"/>
    </location>
</feature>
<feature type="transmembrane region" description="Helical" evidence="6">
    <location>
        <begin position="42"/>
        <end position="64"/>
    </location>
</feature>